<evidence type="ECO:0000313" key="2">
    <source>
        <dbReference type="EMBL" id="MDF5689435.1"/>
    </source>
</evidence>
<feature type="transmembrane region" description="Helical" evidence="1">
    <location>
        <begin position="286"/>
        <end position="307"/>
    </location>
</feature>
<name>A0ABT6BG74_9BACT</name>
<gene>
    <name evidence="2" type="ORF">PQG43_01025</name>
</gene>
<accession>A0ABT6BG74</accession>
<feature type="transmembrane region" description="Helical" evidence="1">
    <location>
        <begin position="7"/>
        <end position="27"/>
    </location>
</feature>
<evidence type="ECO:0000256" key="1">
    <source>
        <dbReference type="SAM" id="Phobius"/>
    </source>
</evidence>
<feature type="transmembrane region" description="Helical" evidence="1">
    <location>
        <begin position="87"/>
        <end position="106"/>
    </location>
</feature>
<keyword evidence="1" id="KW-1133">Transmembrane helix</keyword>
<feature type="transmembrane region" description="Helical" evidence="1">
    <location>
        <begin position="340"/>
        <end position="358"/>
    </location>
</feature>
<feature type="transmembrane region" description="Helical" evidence="1">
    <location>
        <begin position="135"/>
        <end position="157"/>
    </location>
</feature>
<dbReference type="EMBL" id="JARJOW010000001">
    <property type="protein sequence ID" value="MDF5689435.1"/>
    <property type="molecule type" value="Genomic_DNA"/>
</dbReference>
<comment type="caution">
    <text evidence="2">The sequence shown here is derived from an EMBL/GenBank/DDBJ whole genome shotgun (WGS) entry which is preliminary data.</text>
</comment>
<feature type="transmembrane region" description="Helical" evidence="1">
    <location>
        <begin position="195"/>
        <end position="213"/>
    </location>
</feature>
<evidence type="ECO:0008006" key="4">
    <source>
        <dbReference type="Google" id="ProtNLM"/>
    </source>
</evidence>
<dbReference type="Proteomes" id="UP001321344">
    <property type="component" value="Unassembled WGS sequence"/>
</dbReference>
<reference evidence="2 3" key="1">
    <citation type="submission" date="2023-03" db="EMBL/GenBank/DDBJ databases">
        <title>Genome sequencing of Aquirufa.</title>
        <authorList>
            <person name="Pitt A."/>
            <person name="Hahn M.W."/>
        </authorList>
    </citation>
    <scope>NUCLEOTIDE SEQUENCE [LARGE SCALE GENOMIC DNA]</scope>
    <source>
        <strain evidence="2 3">WAEICH-18A</strain>
    </source>
</reference>
<organism evidence="2 3">
    <name type="scientific">Aquirufa aurantiipilula</name>
    <dbReference type="NCBI Taxonomy" id="2696561"/>
    <lineage>
        <taxon>Bacteria</taxon>
        <taxon>Pseudomonadati</taxon>
        <taxon>Bacteroidota</taxon>
        <taxon>Cytophagia</taxon>
        <taxon>Cytophagales</taxon>
        <taxon>Flectobacillaceae</taxon>
        <taxon>Aquirufa</taxon>
    </lineage>
</organism>
<feature type="transmembrane region" description="Helical" evidence="1">
    <location>
        <begin position="164"/>
        <end position="189"/>
    </location>
</feature>
<evidence type="ECO:0000313" key="3">
    <source>
        <dbReference type="Proteomes" id="UP001321344"/>
    </source>
</evidence>
<keyword evidence="1" id="KW-0812">Transmembrane</keyword>
<dbReference type="RefSeq" id="WP_276343414.1">
    <property type="nucleotide sequence ID" value="NZ_JARJOW010000001.1"/>
</dbReference>
<keyword evidence="3" id="KW-1185">Reference proteome</keyword>
<feature type="transmembrane region" description="Helical" evidence="1">
    <location>
        <begin position="255"/>
        <end position="274"/>
    </location>
</feature>
<sequence length="547" mass="63935">MCSIKKIGIYSLFLSPLIVLIIFWYIFSIDIPWYDDVMVLAFTRNWAIRGFDFWIIKQLFAHYNEHIIVITKLFFWLNFKLSGYVNLSYLVLQGMMLYIAFILLFIKYTSSRGVYLKLMTVFMLANLTYDEGYLWAMSSIQNFASLLFTFVAIIYMAKSKISYSFLFLCLGLLSSAQTLVFIPVWVLGVQYRGKITWKIVGLILAVLTFYFSGYQKTGIQPDMNSILVSFDKERIISILTFFTPPFGSIGKTFTLIYFCFECLLLLIVYYRIIIDFKSQQFTERKIIIASVLIWSSLIMLVTVIVRVEIESRYLIYPILKTTCIYLYLNEMSPSVKLNKVMFTMSIFFYLSSFFPSIVKAKNTHLAMATLKFNLLKNQATFYYGTDDVDSRKVNPYVSELKATKLVEIPNRLNGRIFSHLLLFNQISNEQIKSVKFTRELSSSISQSLSKSNLIVKNIQVDSMSPFIVYQKALRTKNWFETNFILLKSRNKSLLFNFKCNVPSIIQFAQDPQYINQLIIYKNMVPYGQYDMYLLGNSNEFHDLNNFR</sequence>
<protein>
    <recommendedName>
        <fullName evidence="4">Glycosyltransferase RgtA/B/C/D-like domain-containing protein</fullName>
    </recommendedName>
</protein>
<proteinExistence type="predicted"/>
<keyword evidence="1" id="KW-0472">Membrane</keyword>